<proteinExistence type="predicted"/>
<dbReference type="EMBL" id="LGRX02021239">
    <property type="protein sequence ID" value="KAK3256898.1"/>
    <property type="molecule type" value="Genomic_DNA"/>
</dbReference>
<feature type="coiled-coil region" evidence="1">
    <location>
        <begin position="207"/>
        <end position="234"/>
    </location>
</feature>
<dbReference type="AlphaFoldDB" id="A0AAE0FC00"/>
<sequence>MRTPRWGHPTSAAQSSLCTSSIPSTPVKKGIVVLSLETRSVACKESAINEAILSIFSPQNDIKLTHRSLTRFQIHLQPCQNLFSASTFECPQGAGMFYRGADMKEVVERLMAESVRNEAALRQFKELRLQHETMMHTLDQFCSEVEGWDRLQQHAPRGNSAPLSVGMAGTPWWESNSEDLPPVEGKLDVIRSALNTALSLVEDAKEKDSWQEKALRYMEEKKQLMQDVEAAKRSNISKFDLLEEELGTKQQTIRDAGTVEQELKDQVQWLQDQMAQQQKDNLAKLNRYTADNEHLRITGNRSDAQCRELQAEMADLRASTSKFKKTHEREAQQQLQELAAATERLEAALRPAPPGSHAGCIQKDPPPVVSIAVLVAKLEVLTQDLPLHDISIHTTAQRPAAEEASVPADTCATASGELGTGLSMGPTLQKIFEEKLSWQDEVRQAKAEAKNEVQQAKAAMQMTKAELLEVQRKLEMAERGRDMAQASIEKAKADSEMATRSAQQRAEEAARAASLKMEESQQLMEAADRKVEASSNEIDWLKTKLADTEAERGRLAGECAEKSQQMEGSEKRVRELQVFMATKAIKSKDGEVMYKRLLEELEQAHSKTKELMEAAPAQAVKFTEVTVRVGQQRDALQAELEEERREHQKTAVGAPSGSCPTAAMACPLGLVLWGLSSG</sequence>
<name>A0AAE0FC00_9CHLO</name>
<evidence type="ECO:0000313" key="3">
    <source>
        <dbReference type="Proteomes" id="UP001190700"/>
    </source>
</evidence>
<gene>
    <name evidence="2" type="ORF">CYMTET_33991</name>
</gene>
<feature type="coiled-coil region" evidence="1">
    <location>
        <begin position="428"/>
        <end position="551"/>
    </location>
</feature>
<feature type="non-terminal residue" evidence="2">
    <location>
        <position position="678"/>
    </location>
</feature>
<keyword evidence="1" id="KW-0175">Coiled coil</keyword>
<accession>A0AAE0FC00</accession>
<evidence type="ECO:0000313" key="2">
    <source>
        <dbReference type="EMBL" id="KAK3256898.1"/>
    </source>
</evidence>
<reference evidence="2 3" key="1">
    <citation type="journal article" date="2015" name="Genome Biol. Evol.">
        <title>Comparative Genomics of a Bacterivorous Green Alga Reveals Evolutionary Causalities and Consequences of Phago-Mixotrophic Mode of Nutrition.</title>
        <authorList>
            <person name="Burns J.A."/>
            <person name="Paasch A."/>
            <person name="Narechania A."/>
            <person name="Kim E."/>
        </authorList>
    </citation>
    <scope>NUCLEOTIDE SEQUENCE [LARGE SCALE GENOMIC DNA]</scope>
    <source>
        <strain evidence="2 3">PLY_AMNH</strain>
    </source>
</reference>
<dbReference type="Proteomes" id="UP001190700">
    <property type="component" value="Unassembled WGS sequence"/>
</dbReference>
<comment type="caution">
    <text evidence="2">The sequence shown here is derived from an EMBL/GenBank/DDBJ whole genome shotgun (WGS) entry which is preliminary data.</text>
</comment>
<feature type="coiled-coil region" evidence="1">
    <location>
        <begin position="594"/>
        <end position="646"/>
    </location>
</feature>
<protein>
    <submittedName>
        <fullName evidence="2">Uncharacterized protein</fullName>
    </submittedName>
</protein>
<keyword evidence="3" id="KW-1185">Reference proteome</keyword>
<evidence type="ECO:0000256" key="1">
    <source>
        <dbReference type="SAM" id="Coils"/>
    </source>
</evidence>
<organism evidence="2 3">
    <name type="scientific">Cymbomonas tetramitiformis</name>
    <dbReference type="NCBI Taxonomy" id="36881"/>
    <lineage>
        <taxon>Eukaryota</taxon>
        <taxon>Viridiplantae</taxon>
        <taxon>Chlorophyta</taxon>
        <taxon>Pyramimonadophyceae</taxon>
        <taxon>Pyramimonadales</taxon>
        <taxon>Pyramimonadaceae</taxon>
        <taxon>Cymbomonas</taxon>
    </lineage>
</organism>